<organism evidence="2 3">
    <name type="scientific">Marasmius tenuissimus</name>
    <dbReference type="NCBI Taxonomy" id="585030"/>
    <lineage>
        <taxon>Eukaryota</taxon>
        <taxon>Fungi</taxon>
        <taxon>Dikarya</taxon>
        <taxon>Basidiomycota</taxon>
        <taxon>Agaricomycotina</taxon>
        <taxon>Agaricomycetes</taxon>
        <taxon>Agaricomycetidae</taxon>
        <taxon>Agaricales</taxon>
        <taxon>Marasmiineae</taxon>
        <taxon>Marasmiaceae</taxon>
        <taxon>Marasmius</taxon>
    </lineage>
</organism>
<feature type="chain" id="PRO_5046067214" evidence="1">
    <location>
        <begin position="20"/>
        <end position="182"/>
    </location>
</feature>
<accession>A0ABR2Z8A1</accession>
<evidence type="ECO:0000313" key="3">
    <source>
        <dbReference type="Proteomes" id="UP001437256"/>
    </source>
</evidence>
<proteinExistence type="predicted"/>
<dbReference type="Gene3D" id="1.20.1280.140">
    <property type="match status" value="1"/>
</dbReference>
<evidence type="ECO:0000313" key="2">
    <source>
        <dbReference type="EMBL" id="KAL0056712.1"/>
    </source>
</evidence>
<sequence length="182" mass="19065">MPGIYYTIVLTFFVTSTVASPYKVARDVCDLQQIGADVQNIHDLTVTLDNKVLALPTSGATAGDVQGIQTGIASIASSIDTAAGDIDPCGTFADDVFQGIIQEVQGIVDIETKAMNDLASARPAFDASSAAAVRGNLQNLRSSSVNLESVWLSKAPAEYVDQANDLSNAINAVLDRVLNAFA</sequence>
<dbReference type="Pfam" id="PF12296">
    <property type="entry name" value="HsbA"/>
    <property type="match status" value="1"/>
</dbReference>
<gene>
    <name evidence="2" type="ORF">AAF712_016682</name>
</gene>
<dbReference type="InterPro" id="IPR021054">
    <property type="entry name" value="Cell_wall_mannoprotein_1"/>
</dbReference>
<feature type="signal peptide" evidence="1">
    <location>
        <begin position="1"/>
        <end position="19"/>
    </location>
</feature>
<dbReference type="EMBL" id="JBBXMP010001036">
    <property type="protein sequence ID" value="KAL0056712.1"/>
    <property type="molecule type" value="Genomic_DNA"/>
</dbReference>
<comment type="caution">
    <text evidence="2">The sequence shown here is derived from an EMBL/GenBank/DDBJ whole genome shotgun (WGS) entry which is preliminary data.</text>
</comment>
<protein>
    <submittedName>
        <fullName evidence="2">Uncharacterized protein</fullName>
    </submittedName>
</protein>
<keyword evidence="1" id="KW-0732">Signal</keyword>
<evidence type="ECO:0000256" key="1">
    <source>
        <dbReference type="SAM" id="SignalP"/>
    </source>
</evidence>
<dbReference type="Proteomes" id="UP001437256">
    <property type="component" value="Unassembled WGS sequence"/>
</dbReference>
<reference evidence="2 3" key="1">
    <citation type="submission" date="2024-05" db="EMBL/GenBank/DDBJ databases">
        <title>A draft genome resource for the thread blight pathogen Marasmius tenuissimus strain MS-2.</title>
        <authorList>
            <person name="Yulfo-Soto G.E."/>
            <person name="Baruah I.K."/>
            <person name="Amoako-Attah I."/>
            <person name="Bukari Y."/>
            <person name="Meinhardt L.W."/>
            <person name="Bailey B.A."/>
            <person name="Cohen S.P."/>
        </authorList>
    </citation>
    <scope>NUCLEOTIDE SEQUENCE [LARGE SCALE GENOMIC DNA]</scope>
    <source>
        <strain evidence="2 3">MS-2</strain>
    </source>
</reference>
<name>A0ABR2Z8A1_9AGAR</name>
<keyword evidence="3" id="KW-1185">Reference proteome</keyword>